<evidence type="ECO:0008006" key="5">
    <source>
        <dbReference type="Google" id="ProtNLM"/>
    </source>
</evidence>
<dbReference type="EMBL" id="JBHLVZ010000002">
    <property type="protein sequence ID" value="MFC0384587.1"/>
    <property type="molecule type" value="Genomic_DNA"/>
</dbReference>
<name>A0ABV6ILZ4_9PROT</name>
<gene>
    <name evidence="3" type="ORF">ACFFIC_03365</name>
</gene>
<feature type="region of interest" description="Disordered" evidence="1">
    <location>
        <begin position="32"/>
        <end position="58"/>
    </location>
</feature>
<feature type="chain" id="PRO_5045928067" description="OmpA-like domain-containing protein" evidence="2">
    <location>
        <begin position="24"/>
        <end position="240"/>
    </location>
</feature>
<proteinExistence type="predicted"/>
<sequence length="240" mass="24011">MAARSAALAAVAMLLAAAWPACATPAPAAGQSSAAEAAETEAPSEPAQAPPAPVSLATGPLRPNIPVLPDLQLAPDFAPIPIGGWRITGRPGRGEADHGARMAIETIGRFLAEQTTGRVTVVAQVSAPADDPSVARRTSLARAIMLKGALTGGGLPGTRIDIRPMGRTPEGLDALDIVAPPAPPPRDTPPPPAPEPPPIPPPPPAPPPRASAGGAQPRTATPPPRRNAQGSTNQGGGQTP</sequence>
<evidence type="ECO:0000256" key="1">
    <source>
        <dbReference type="SAM" id="MobiDB-lite"/>
    </source>
</evidence>
<evidence type="ECO:0000313" key="3">
    <source>
        <dbReference type="EMBL" id="MFC0384587.1"/>
    </source>
</evidence>
<protein>
    <recommendedName>
        <fullName evidence="5">OmpA-like domain-containing protein</fullName>
    </recommendedName>
</protein>
<feature type="compositionally biased region" description="Low complexity" evidence="1">
    <location>
        <begin position="32"/>
        <end position="47"/>
    </location>
</feature>
<feature type="region of interest" description="Disordered" evidence="1">
    <location>
        <begin position="151"/>
        <end position="240"/>
    </location>
</feature>
<keyword evidence="4" id="KW-1185">Reference proteome</keyword>
<evidence type="ECO:0000256" key="2">
    <source>
        <dbReference type="SAM" id="SignalP"/>
    </source>
</evidence>
<dbReference type="Proteomes" id="UP001589789">
    <property type="component" value="Unassembled WGS sequence"/>
</dbReference>
<keyword evidence="2" id="KW-0732">Signal</keyword>
<feature type="signal peptide" evidence="2">
    <location>
        <begin position="1"/>
        <end position="23"/>
    </location>
</feature>
<evidence type="ECO:0000313" key="4">
    <source>
        <dbReference type="Proteomes" id="UP001589789"/>
    </source>
</evidence>
<organism evidence="3 4">
    <name type="scientific">Muricoccus vinaceus</name>
    <dbReference type="NCBI Taxonomy" id="424704"/>
    <lineage>
        <taxon>Bacteria</taxon>
        <taxon>Pseudomonadati</taxon>
        <taxon>Pseudomonadota</taxon>
        <taxon>Alphaproteobacteria</taxon>
        <taxon>Acetobacterales</taxon>
        <taxon>Roseomonadaceae</taxon>
        <taxon>Muricoccus</taxon>
    </lineage>
</organism>
<reference evidence="3 4" key="1">
    <citation type="submission" date="2024-09" db="EMBL/GenBank/DDBJ databases">
        <authorList>
            <person name="Sun Q."/>
            <person name="Mori K."/>
        </authorList>
    </citation>
    <scope>NUCLEOTIDE SEQUENCE [LARGE SCALE GENOMIC DNA]</scope>
    <source>
        <strain evidence="3 4">CCM 7468</strain>
    </source>
</reference>
<dbReference type="RefSeq" id="WP_377048653.1">
    <property type="nucleotide sequence ID" value="NZ_JBHLVZ010000002.1"/>
</dbReference>
<comment type="caution">
    <text evidence="3">The sequence shown here is derived from an EMBL/GenBank/DDBJ whole genome shotgun (WGS) entry which is preliminary data.</text>
</comment>
<accession>A0ABV6ILZ4</accession>
<feature type="compositionally biased region" description="Pro residues" evidence="1">
    <location>
        <begin position="180"/>
        <end position="209"/>
    </location>
</feature>